<keyword evidence="3" id="KW-0067">ATP-binding</keyword>
<dbReference type="InterPro" id="IPR050093">
    <property type="entry name" value="ABC_SmlMolc_Importer"/>
</dbReference>
<name>A0ABN6S0J1_9BACT</name>
<organism evidence="5 6">
    <name type="scientific">Pseudodesulfovibrio portus</name>
    <dbReference type="NCBI Taxonomy" id="231439"/>
    <lineage>
        <taxon>Bacteria</taxon>
        <taxon>Pseudomonadati</taxon>
        <taxon>Thermodesulfobacteriota</taxon>
        <taxon>Desulfovibrionia</taxon>
        <taxon>Desulfovibrionales</taxon>
        <taxon>Desulfovibrionaceae</taxon>
    </lineage>
</organism>
<keyword evidence="1" id="KW-0813">Transport</keyword>
<dbReference type="PROSITE" id="PS50893">
    <property type="entry name" value="ABC_TRANSPORTER_2"/>
    <property type="match status" value="1"/>
</dbReference>
<sequence>MRPANPNTPQPMTLNINIRKHLNQFELHTALCCRAGELTAIVGPSGAGKTTLVRLVAGLDLPDHGTISLGDDIWTDTETGRSIPTHKREIGLVFQEFPLFPHLTVHQNIGFGAPDETDVGPLMQTFGIRHLADRRPNSISGGERQRAAFCQALARKPKLLLLDEPFSALDVATRSSLCGLLMDLKEDLNIPILHVTHDLIEAQWLGDAIVAVENGRITLEWLNRQAIHRPSIAPTVSPV</sequence>
<evidence type="ECO:0000259" key="4">
    <source>
        <dbReference type="PROSITE" id="PS50893"/>
    </source>
</evidence>
<dbReference type="InterPro" id="IPR027417">
    <property type="entry name" value="P-loop_NTPase"/>
</dbReference>
<dbReference type="SUPFAM" id="SSF52540">
    <property type="entry name" value="P-loop containing nucleoside triphosphate hydrolases"/>
    <property type="match status" value="1"/>
</dbReference>
<dbReference type="EMBL" id="AP026708">
    <property type="protein sequence ID" value="BDQ35611.1"/>
    <property type="molecule type" value="Genomic_DNA"/>
</dbReference>
<dbReference type="PANTHER" id="PTHR42781:SF4">
    <property type="entry name" value="SPERMIDINE_PUTRESCINE IMPORT ATP-BINDING PROTEIN POTA"/>
    <property type="match status" value="1"/>
</dbReference>
<evidence type="ECO:0000256" key="2">
    <source>
        <dbReference type="ARBA" id="ARBA00022741"/>
    </source>
</evidence>
<dbReference type="InterPro" id="IPR003439">
    <property type="entry name" value="ABC_transporter-like_ATP-bd"/>
</dbReference>
<gene>
    <name evidence="5" type="ORF">JCM14722_31530</name>
</gene>
<dbReference type="PANTHER" id="PTHR42781">
    <property type="entry name" value="SPERMIDINE/PUTRESCINE IMPORT ATP-BINDING PROTEIN POTA"/>
    <property type="match status" value="1"/>
</dbReference>
<dbReference type="InterPro" id="IPR003593">
    <property type="entry name" value="AAA+_ATPase"/>
</dbReference>
<feature type="domain" description="ABC transporter" evidence="4">
    <location>
        <begin position="11"/>
        <end position="239"/>
    </location>
</feature>
<dbReference type="SMART" id="SM00382">
    <property type="entry name" value="AAA"/>
    <property type="match status" value="1"/>
</dbReference>
<dbReference type="PROSITE" id="PS00211">
    <property type="entry name" value="ABC_TRANSPORTER_1"/>
    <property type="match status" value="1"/>
</dbReference>
<dbReference type="Pfam" id="PF00005">
    <property type="entry name" value="ABC_tran"/>
    <property type="match status" value="1"/>
</dbReference>
<dbReference type="Proteomes" id="UP001061361">
    <property type="component" value="Chromosome"/>
</dbReference>
<protein>
    <recommendedName>
        <fullName evidence="4">ABC transporter domain-containing protein</fullName>
    </recommendedName>
</protein>
<reference evidence="5" key="1">
    <citation type="submission" date="2022-08" db="EMBL/GenBank/DDBJ databases">
        <title>Genome Sequence of the sulphate-reducing bacterium, Pseudodesulfovibrio portus JCM14722.</title>
        <authorList>
            <person name="Kondo R."/>
            <person name="Kataoka T."/>
        </authorList>
    </citation>
    <scope>NUCLEOTIDE SEQUENCE</scope>
    <source>
        <strain evidence="5">JCM 14722</strain>
    </source>
</reference>
<evidence type="ECO:0000313" key="6">
    <source>
        <dbReference type="Proteomes" id="UP001061361"/>
    </source>
</evidence>
<dbReference type="Gene3D" id="3.40.50.300">
    <property type="entry name" value="P-loop containing nucleotide triphosphate hydrolases"/>
    <property type="match status" value="1"/>
</dbReference>
<keyword evidence="2" id="KW-0547">Nucleotide-binding</keyword>
<evidence type="ECO:0000313" key="5">
    <source>
        <dbReference type="EMBL" id="BDQ35611.1"/>
    </source>
</evidence>
<accession>A0ABN6S0J1</accession>
<dbReference type="InterPro" id="IPR017871">
    <property type="entry name" value="ABC_transporter-like_CS"/>
</dbReference>
<proteinExistence type="predicted"/>
<evidence type="ECO:0000256" key="1">
    <source>
        <dbReference type="ARBA" id="ARBA00022448"/>
    </source>
</evidence>
<keyword evidence="6" id="KW-1185">Reference proteome</keyword>
<evidence type="ECO:0000256" key="3">
    <source>
        <dbReference type="ARBA" id="ARBA00022840"/>
    </source>
</evidence>